<gene>
    <name evidence="1" type="ORF">PROFUN_10177</name>
</gene>
<organism evidence="1 2">
    <name type="scientific">Planoprotostelium fungivorum</name>
    <dbReference type="NCBI Taxonomy" id="1890364"/>
    <lineage>
        <taxon>Eukaryota</taxon>
        <taxon>Amoebozoa</taxon>
        <taxon>Evosea</taxon>
        <taxon>Variosea</taxon>
        <taxon>Cavosteliida</taxon>
        <taxon>Cavosteliaceae</taxon>
        <taxon>Planoprotostelium</taxon>
    </lineage>
</organism>
<dbReference type="EMBL" id="MDYQ01000104">
    <property type="protein sequence ID" value="PRP82401.1"/>
    <property type="molecule type" value="Genomic_DNA"/>
</dbReference>
<accession>A0A2P6NEP4</accession>
<reference evidence="1 2" key="1">
    <citation type="journal article" date="2018" name="Genome Biol. Evol.">
        <title>Multiple Roots of Fruiting Body Formation in Amoebozoa.</title>
        <authorList>
            <person name="Hillmann F."/>
            <person name="Forbes G."/>
            <person name="Novohradska S."/>
            <person name="Ferling I."/>
            <person name="Riege K."/>
            <person name="Groth M."/>
            <person name="Westermann M."/>
            <person name="Marz M."/>
            <person name="Spaller T."/>
            <person name="Winckler T."/>
            <person name="Schaap P."/>
            <person name="Glockner G."/>
        </authorList>
    </citation>
    <scope>NUCLEOTIDE SEQUENCE [LARGE SCALE GENOMIC DNA]</scope>
    <source>
        <strain evidence="1 2">Jena</strain>
    </source>
</reference>
<evidence type="ECO:0000313" key="2">
    <source>
        <dbReference type="Proteomes" id="UP000241769"/>
    </source>
</evidence>
<name>A0A2P6NEP4_9EUKA</name>
<sequence length="75" mass="8259">MVPNGVLWSAGAAEEGEKCLKTCRKPVFRKGSTGKVQGLARTSFRLDPLSCGKSAEFYPMKETQCSWCDTSFVIH</sequence>
<dbReference type="AlphaFoldDB" id="A0A2P6NEP4"/>
<evidence type="ECO:0000313" key="1">
    <source>
        <dbReference type="EMBL" id="PRP82401.1"/>
    </source>
</evidence>
<dbReference type="Proteomes" id="UP000241769">
    <property type="component" value="Unassembled WGS sequence"/>
</dbReference>
<keyword evidence="2" id="KW-1185">Reference proteome</keyword>
<comment type="caution">
    <text evidence="1">The sequence shown here is derived from an EMBL/GenBank/DDBJ whole genome shotgun (WGS) entry which is preliminary data.</text>
</comment>
<dbReference type="InParanoid" id="A0A2P6NEP4"/>
<proteinExistence type="predicted"/>
<protein>
    <submittedName>
        <fullName evidence="1">Uncharacterized protein</fullName>
    </submittedName>
</protein>